<dbReference type="Proteomes" id="UP000030130">
    <property type="component" value="Unassembled WGS sequence"/>
</dbReference>
<evidence type="ECO:0000256" key="1">
    <source>
        <dbReference type="SAM" id="Coils"/>
    </source>
</evidence>
<dbReference type="OrthoDB" id="1093377at2"/>
<dbReference type="GeneID" id="57240612"/>
<protein>
    <submittedName>
        <fullName evidence="2">ATP synthase subunit E</fullName>
    </submittedName>
</protein>
<gene>
    <name evidence="2" type="ORF">HR08_09040</name>
    <name evidence="3" type="ORF">HR15_03875</name>
</gene>
<dbReference type="EMBL" id="JRAI01000072">
    <property type="protein sequence ID" value="KGN84388.1"/>
    <property type="molecule type" value="Genomic_DNA"/>
</dbReference>
<dbReference type="PATRIC" id="fig|111105.18.peg.572"/>
<dbReference type="Proteomes" id="UP000030146">
    <property type="component" value="Unassembled WGS sequence"/>
</dbReference>
<dbReference type="RefSeq" id="WP_018965750.1">
    <property type="nucleotide sequence ID" value="NZ_CALUCC010000120.1"/>
</dbReference>
<accession>A0A099WR89</accession>
<evidence type="ECO:0000313" key="2">
    <source>
        <dbReference type="EMBL" id="KGN84388.1"/>
    </source>
</evidence>
<feature type="coiled-coil region" evidence="1">
    <location>
        <begin position="28"/>
        <end position="63"/>
    </location>
</feature>
<reference evidence="2 4" key="1">
    <citation type="submission" date="2014-08" db="EMBL/GenBank/DDBJ databases">
        <title>Porphyromonas gulae strain:COT-052_OH1451 Genome sequencing.</title>
        <authorList>
            <person name="Wallis C."/>
            <person name="Deusch O."/>
            <person name="O'Flynn C."/>
            <person name="Davis I."/>
            <person name="Jospin G."/>
            <person name="Darling A.E."/>
            <person name="Coil D.A."/>
            <person name="Alexiev A."/>
            <person name="Horsfall A."/>
            <person name="Kirkwood N."/>
            <person name="Harris S."/>
            <person name="Eisen J.A."/>
        </authorList>
    </citation>
    <scope>NUCLEOTIDE SEQUENCE [LARGE SCALE GENOMIC DNA]</scope>
    <source>
        <strain evidence="4">COT-052 OH1451</strain>
        <strain evidence="2">COT-052_OH1451</strain>
    </source>
</reference>
<evidence type="ECO:0000313" key="3">
    <source>
        <dbReference type="EMBL" id="KGN89903.1"/>
    </source>
</evidence>
<reference evidence="3 5" key="2">
    <citation type="submission" date="2014-08" db="EMBL/GenBank/DDBJ databases">
        <title>Porphyromonas gulae strain:COT-052_OH3439 Genome sequencing.</title>
        <authorList>
            <person name="Wallis C."/>
            <person name="Deusch O."/>
            <person name="O'Flynn C."/>
            <person name="Davis I."/>
            <person name="Jospin G."/>
            <person name="Darling A.E."/>
            <person name="Coil D.A."/>
            <person name="Alexiev A."/>
            <person name="Horsfall A."/>
            <person name="Kirkwood N."/>
            <person name="Harris S."/>
            <person name="Eisen J.A."/>
        </authorList>
    </citation>
    <scope>NUCLEOTIDE SEQUENCE [LARGE SCALE GENOMIC DNA]</scope>
    <source>
        <strain evidence="5">COT-052 OH3439</strain>
        <strain evidence="3">COT-052_OH3439</strain>
    </source>
</reference>
<dbReference type="eggNOG" id="COG1390">
    <property type="taxonomic scope" value="Bacteria"/>
</dbReference>
<proteinExistence type="predicted"/>
<keyword evidence="5" id="KW-1185">Reference proteome</keyword>
<dbReference type="AlphaFoldDB" id="A0A099WR89"/>
<evidence type="ECO:0000313" key="4">
    <source>
        <dbReference type="Proteomes" id="UP000030130"/>
    </source>
</evidence>
<organism evidence="2 4">
    <name type="scientific">Porphyromonas gulae</name>
    <dbReference type="NCBI Taxonomy" id="111105"/>
    <lineage>
        <taxon>Bacteria</taxon>
        <taxon>Pseudomonadati</taxon>
        <taxon>Bacteroidota</taxon>
        <taxon>Bacteroidia</taxon>
        <taxon>Bacteroidales</taxon>
        <taxon>Porphyromonadaceae</taxon>
        <taxon>Porphyromonas</taxon>
    </lineage>
</organism>
<dbReference type="Gene3D" id="1.20.5.2950">
    <property type="match status" value="1"/>
</dbReference>
<sequence length="196" mass="21955">MDSKIQELTDKIYREGVEKGNEQAAKIIAEAEAKSAETINNAKAEAERIVSDAKKKATEFQQNTESELKLYAGQMLESLKSTIVDQITGEIVSANVKAASTNPEFMQQMMLDMAKNWASGENIIISTQNAAALQSYFESNAKELLNNKVTVKEVNNQPVAYTIQPQDGSYKIQFGEEEFINLFKSFLRPRLVEMLF</sequence>
<name>A0A099WR89_9PORP</name>
<keyword evidence="1" id="KW-0175">Coiled coil</keyword>
<dbReference type="EMBL" id="JRAK01000057">
    <property type="protein sequence ID" value="KGN89903.1"/>
    <property type="molecule type" value="Genomic_DNA"/>
</dbReference>
<evidence type="ECO:0000313" key="5">
    <source>
        <dbReference type="Proteomes" id="UP000030146"/>
    </source>
</evidence>
<dbReference type="STRING" id="111105.HR09_00385"/>
<comment type="caution">
    <text evidence="2">The sequence shown here is derived from an EMBL/GenBank/DDBJ whole genome shotgun (WGS) entry which is preliminary data.</text>
</comment>